<name>A0A1N7NB46_9RHOB</name>
<keyword evidence="11" id="KW-1185">Reference proteome</keyword>
<evidence type="ECO:0000256" key="3">
    <source>
        <dbReference type="ARBA" id="ARBA00022448"/>
    </source>
</evidence>
<evidence type="ECO:0000256" key="7">
    <source>
        <dbReference type="ARBA" id="ARBA00022927"/>
    </source>
</evidence>
<protein>
    <submittedName>
        <fullName evidence="10">Type II secretion system protein M (GspM)</fullName>
    </submittedName>
</protein>
<keyword evidence="8" id="KW-1133">Transmembrane helix</keyword>
<keyword evidence="7" id="KW-0653">Protein transport</keyword>
<dbReference type="GO" id="GO:0015628">
    <property type="term" value="P:protein secretion by the type II secretion system"/>
    <property type="evidence" value="ECO:0007669"/>
    <property type="project" value="InterPro"/>
</dbReference>
<dbReference type="Pfam" id="PF04612">
    <property type="entry name" value="T2SSM"/>
    <property type="match status" value="1"/>
</dbReference>
<dbReference type="SUPFAM" id="SSF103054">
    <property type="entry name" value="General secretion pathway protein M, EpsM"/>
    <property type="match status" value="1"/>
</dbReference>
<comment type="subcellular location">
    <subcellularLocation>
        <location evidence="1">Cell inner membrane</location>
        <topology evidence="1">Single-pass membrane protein</topology>
    </subcellularLocation>
</comment>
<sequence>MTAIGRLSRREKVLLALCFLVAVPLALWALVAVPLQESRDRAVAALAGAQADYIWVAEKAQQYAAMSQPSTGPVGIAGLEAALMESGLRQAATALETAPNGNIRLQIRNVPFDTLGRFLDAAGQELGYAISELTIDPTDSAGQVNASLGFEPF</sequence>
<evidence type="ECO:0000256" key="4">
    <source>
        <dbReference type="ARBA" id="ARBA00022475"/>
    </source>
</evidence>
<organism evidence="10 11">
    <name type="scientific">Roseivivax lentus</name>
    <dbReference type="NCBI Taxonomy" id="633194"/>
    <lineage>
        <taxon>Bacteria</taxon>
        <taxon>Pseudomonadati</taxon>
        <taxon>Pseudomonadota</taxon>
        <taxon>Alphaproteobacteria</taxon>
        <taxon>Rhodobacterales</taxon>
        <taxon>Roseobacteraceae</taxon>
        <taxon>Roseivivax</taxon>
    </lineage>
</organism>
<proteinExistence type="inferred from homology"/>
<dbReference type="EMBL" id="FTOQ01000007">
    <property type="protein sequence ID" value="SIS95441.1"/>
    <property type="molecule type" value="Genomic_DNA"/>
</dbReference>
<evidence type="ECO:0000256" key="2">
    <source>
        <dbReference type="ARBA" id="ARBA00010637"/>
    </source>
</evidence>
<dbReference type="InterPro" id="IPR023229">
    <property type="entry name" value="T2SS_M_periplasmic_sf"/>
</dbReference>
<comment type="similarity">
    <text evidence="2">Belongs to the GSP M family.</text>
</comment>
<dbReference type="Proteomes" id="UP000186684">
    <property type="component" value="Unassembled WGS sequence"/>
</dbReference>
<dbReference type="STRING" id="633194.SAMN05421759_107145"/>
<dbReference type="RefSeq" id="WP_076448477.1">
    <property type="nucleotide sequence ID" value="NZ_FTOQ01000007.1"/>
</dbReference>
<evidence type="ECO:0000256" key="9">
    <source>
        <dbReference type="ARBA" id="ARBA00023136"/>
    </source>
</evidence>
<dbReference type="InterPro" id="IPR007690">
    <property type="entry name" value="T2SS_GspM"/>
</dbReference>
<keyword evidence="9" id="KW-0472">Membrane</keyword>
<keyword evidence="5" id="KW-0997">Cell inner membrane</keyword>
<dbReference type="GO" id="GO:0005886">
    <property type="term" value="C:plasma membrane"/>
    <property type="evidence" value="ECO:0007669"/>
    <property type="project" value="UniProtKB-SubCell"/>
</dbReference>
<reference evidence="11" key="1">
    <citation type="submission" date="2017-01" db="EMBL/GenBank/DDBJ databases">
        <authorList>
            <person name="Varghese N."/>
            <person name="Submissions S."/>
        </authorList>
    </citation>
    <scope>NUCLEOTIDE SEQUENCE [LARGE SCALE GENOMIC DNA]</scope>
    <source>
        <strain evidence="11">DSM 29430</strain>
    </source>
</reference>
<dbReference type="AlphaFoldDB" id="A0A1N7NB46"/>
<gene>
    <name evidence="10" type="ORF">SAMN05421759_107145</name>
</gene>
<dbReference type="Gene3D" id="3.30.1360.100">
    <property type="entry name" value="General secretion pathway protein M, EpsM"/>
    <property type="match status" value="1"/>
</dbReference>
<evidence type="ECO:0000256" key="6">
    <source>
        <dbReference type="ARBA" id="ARBA00022692"/>
    </source>
</evidence>
<evidence type="ECO:0000313" key="10">
    <source>
        <dbReference type="EMBL" id="SIS95441.1"/>
    </source>
</evidence>
<evidence type="ECO:0000256" key="8">
    <source>
        <dbReference type="ARBA" id="ARBA00022989"/>
    </source>
</evidence>
<dbReference type="GO" id="GO:0015627">
    <property type="term" value="C:type II protein secretion system complex"/>
    <property type="evidence" value="ECO:0007669"/>
    <property type="project" value="InterPro"/>
</dbReference>
<keyword evidence="4" id="KW-1003">Cell membrane</keyword>
<keyword evidence="3" id="KW-0813">Transport</keyword>
<accession>A0A1N7NB46</accession>
<evidence type="ECO:0000313" key="11">
    <source>
        <dbReference type="Proteomes" id="UP000186684"/>
    </source>
</evidence>
<evidence type="ECO:0000256" key="1">
    <source>
        <dbReference type="ARBA" id="ARBA00004377"/>
    </source>
</evidence>
<keyword evidence="6" id="KW-0812">Transmembrane</keyword>
<evidence type="ECO:0000256" key="5">
    <source>
        <dbReference type="ARBA" id="ARBA00022519"/>
    </source>
</evidence>